<dbReference type="PANTHER" id="PTHR47328:SF1">
    <property type="entry name" value="RUTC FAMILY PROTEIN YOAB"/>
    <property type="match status" value="1"/>
</dbReference>
<dbReference type="InterPro" id="IPR035709">
    <property type="entry name" value="YoaB-like"/>
</dbReference>
<dbReference type="InterPro" id="IPR006175">
    <property type="entry name" value="YjgF/YER057c/UK114"/>
</dbReference>
<dbReference type="OrthoDB" id="9803101at2"/>
<name>A0A1G7HUA3_9RHOB</name>
<dbReference type="Pfam" id="PF01042">
    <property type="entry name" value="Ribonuc_L-PSP"/>
    <property type="match status" value="1"/>
</dbReference>
<evidence type="ECO:0000313" key="2">
    <source>
        <dbReference type="Proteomes" id="UP000198922"/>
    </source>
</evidence>
<proteinExistence type="predicted"/>
<dbReference type="STRING" id="521013.SAMN04488567_3292"/>
<dbReference type="SUPFAM" id="SSF55298">
    <property type="entry name" value="YjgF-like"/>
    <property type="match status" value="1"/>
</dbReference>
<dbReference type="InterPro" id="IPR035959">
    <property type="entry name" value="RutC-like_sf"/>
</dbReference>
<reference evidence="2" key="1">
    <citation type="submission" date="2016-10" db="EMBL/GenBank/DDBJ databases">
        <authorList>
            <person name="Varghese N."/>
            <person name="Submissions S."/>
        </authorList>
    </citation>
    <scope>NUCLEOTIDE SEQUENCE [LARGE SCALE GENOMIC DNA]</scope>
    <source>
        <strain evidence="2">DSM 21424</strain>
    </source>
</reference>
<organism evidence="1 2">
    <name type="scientific">Limimaricola pyoseonensis</name>
    <dbReference type="NCBI Taxonomy" id="521013"/>
    <lineage>
        <taxon>Bacteria</taxon>
        <taxon>Pseudomonadati</taxon>
        <taxon>Pseudomonadota</taxon>
        <taxon>Alphaproteobacteria</taxon>
        <taxon>Rhodobacterales</taxon>
        <taxon>Paracoccaceae</taxon>
        <taxon>Limimaricola</taxon>
    </lineage>
</organism>
<protein>
    <submittedName>
        <fullName evidence="1">Enamine deaminase RidA, house cleaning of reactive enamine intermediates, YjgF/YER057c/UK114 family</fullName>
    </submittedName>
</protein>
<accession>A0A1G7HUA3</accession>
<evidence type="ECO:0000313" key="1">
    <source>
        <dbReference type="EMBL" id="SDF03896.1"/>
    </source>
</evidence>
<dbReference type="EMBL" id="FNAT01000006">
    <property type="protein sequence ID" value="SDF03896.1"/>
    <property type="molecule type" value="Genomic_DNA"/>
</dbReference>
<sequence length="139" mass="15302">MKIHRVGLNPGKDEGPVPHTGQIAVYNGVAYFTATPDKPYKREIGIRGQMKELLDRVDARLASVGSDKAMILSIDVTLADVADVQEMNRVWNEWVDRDSPPARICTIAQFTKPDILVEVTVRAAVDEARFKAAQAQDAA</sequence>
<gene>
    <name evidence="1" type="ORF">SAMN04488567_3292</name>
</gene>
<dbReference type="Proteomes" id="UP000198922">
    <property type="component" value="Unassembled WGS sequence"/>
</dbReference>
<dbReference type="Gene3D" id="3.30.1330.40">
    <property type="entry name" value="RutC-like"/>
    <property type="match status" value="1"/>
</dbReference>
<dbReference type="AlphaFoldDB" id="A0A1G7HUA3"/>
<dbReference type="PANTHER" id="PTHR47328">
    <property type="match status" value="1"/>
</dbReference>
<keyword evidence="2" id="KW-1185">Reference proteome</keyword>
<dbReference type="RefSeq" id="WP_090113764.1">
    <property type="nucleotide sequence ID" value="NZ_FNAT01000006.1"/>
</dbReference>